<gene>
    <name evidence="3" type="ORF">AYR63_07880</name>
</gene>
<accession>A0A1B2IYA2</accession>
<name>A0A1B2IYA2_9LACO</name>
<sequence length="275" mass="31285">MKIKGIPWLVGVLAMVLMIVSGEQHAAAKIQDQNLGPYIYEQHEVLTEAQYQKIMALNQKMKRAKFKQYLCLYIADRIPSNESVDGDNLSGTPNGASYGSTILDTWNDRATRKWDDGLEDYDVNYIKRYHMSAQRNMMVVGLKDHRIAVTGSDITDEYFSDMKFDMITWGLKNQLQSNDEDTQIDAVMTAYTRVSHRITSQKAMNHDSLSWDEFRGDVITGIFFIIIGGFLLLIIIFLWHNRGKGGGGGSYADGEFDEGYVLGMMEGEQQDNDRY</sequence>
<dbReference type="RefSeq" id="WP_054711289.1">
    <property type="nucleotide sequence ID" value="NZ_CP014912.1"/>
</dbReference>
<feature type="signal peptide" evidence="2">
    <location>
        <begin position="1"/>
        <end position="26"/>
    </location>
</feature>
<dbReference type="OrthoDB" id="2294318at2"/>
<dbReference type="KEGG" id="lpd:AYR62_10495"/>
<evidence type="ECO:0000256" key="1">
    <source>
        <dbReference type="SAM" id="Phobius"/>
    </source>
</evidence>
<keyword evidence="1" id="KW-1133">Transmembrane helix</keyword>
<dbReference type="Proteomes" id="UP000093267">
    <property type="component" value="Chromosome"/>
</dbReference>
<evidence type="ECO:0000256" key="2">
    <source>
        <dbReference type="SAM" id="SignalP"/>
    </source>
</evidence>
<feature type="transmembrane region" description="Helical" evidence="1">
    <location>
        <begin position="218"/>
        <end position="239"/>
    </location>
</feature>
<keyword evidence="4" id="KW-1185">Reference proteome</keyword>
<keyword evidence="1" id="KW-0812">Transmembrane</keyword>
<feature type="chain" id="PRO_5038879168" description="TPM domain-containing protein" evidence="2">
    <location>
        <begin position="27"/>
        <end position="275"/>
    </location>
</feature>
<dbReference type="EMBL" id="CP014924">
    <property type="protein sequence ID" value="ANZ67056.1"/>
    <property type="molecule type" value="Genomic_DNA"/>
</dbReference>
<evidence type="ECO:0000313" key="3">
    <source>
        <dbReference type="EMBL" id="ANZ67056.1"/>
    </source>
</evidence>
<proteinExistence type="predicted"/>
<keyword evidence="1" id="KW-0472">Membrane</keyword>
<protein>
    <recommendedName>
        <fullName evidence="5">TPM domain-containing protein</fullName>
    </recommendedName>
</protein>
<evidence type="ECO:0008006" key="5">
    <source>
        <dbReference type="Google" id="ProtNLM"/>
    </source>
</evidence>
<organism evidence="3 4">
    <name type="scientific">Secundilactobacillus paracollinoides</name>
    <dbReference type="NCBI Taxonomy" id="240427"/>
    <lineage>
        <taxon>Bacteria</taxon>
        <taxon>Bacillati</taxon>
        <taxon>Bacillota</taxon>
        <taxon>Bacilli</taxon>
        <taxon>Lactobacillales</taxon>
        <taxon>Lactobacillaceae</taxon>
        <taxon>Secundilactobacillus</taxon>
    </lineage>
</organism>
<evidence type="ECO:0000313" key="4">
    <source>
        <dbReference type="Proteomes" id="UP000093267"/>
    </source>
</evidence>
<dbReference type="AlphaFoldDB" id="A0A1B2IYA2"/>
<keyword evidence="2" id="KW-0732">Signal</keyword>
<reference evidence="3 4" key="1">
    <citation type="submission" date="2016-03" db="EMBL/GenBank/DDBJ databases">
        <title>Pediococcus and Lactobacillus from brewery environment - whole genome sequencing and assembly.</title>
        <authorList>
            <person name="Behr J."/>
            <person name="Geissler A.J."/>
            <person name="Vogel R.F."/>
        </authorList>
    </citation>
    <scope>NUCLEOTIDE SEQUENCE [LARGE SCALE GENOMIC DNA]</scope>
    <source>
        <strain evidence="3 4">TMW 1.1995</strain>
    </source>
</reference>